<dbReference type="Proteomes" id="UP000233551">
    <property type="component" value="Unassembled WGS sequence"/>
</dbReference>
<name>A0A2I0JKM2_PUNGR</name>
<proteinExistence type="predicted"/>
<accession>A0A2I0JKM2</accession>
<dbReference type="EMBL" id="PGOL01001567">
    <property type="protein sequence ID" value="PKI56821.1"/>
    <property type="molecule type" value="Genomic_DNA"/>
</dbReference>
<reference evidence="2 3" key="1">
    <citation type="submission" date="2017-11" db="EMBL/GenBank/DDBJ databases">
        <title>De-novo sequencing of pomegranate (Punica granatum L.) genome.</title>
        <authorList>
            <person name="Akparov Z."/>
            <person name="Amiraslanov A."/>
            <person name="Hajiyeva S."/>
            <person name="Abbasov M."/>
            <person name="Kaur K."/>
            <person name="Hamwieh A."/>
            <person name="Solovyev V."/>
            <person name="Salamov A."/>
            <person name="Braich B."/>
            <person name="Kosarev P."/>
            <person name="Mahmoud A."/>
            <person name="Hajiyev E."/>
            <person name="Babayeva S."/>
            <person name="Izzatullayeva V."/>
            <person name="Mammadov A."/>
            <person name="Mammadov A."/>
            <person name="Sharifova S."/>
            <person name="Ojaghi J."/>
            <person name="Eynullazada K."/>
            <person name="Bayramov B."/>
            <person name="Abdulazimova A."/>
            <person name="Shahmuradov I."/>
        </authorList>
    </citation>
    <scope>NUCLEOTIDE SEQUENCE [LARGE SCALE GENOMIC DNA]</scope>
    <source>
        <strain evidence="3">cv. AG2017</strain>
        <tissue evidence="2">Leaf</tissue>
    </source>
</reference>
<feature type="region of interest" description="Disordered" evidence="1">
    <location>
        <begin position="148"/>
        <end position="168"/>
    </location>
</feature>
<feature type="compositionally biased region" description="Basic and acidic residues" evidence="1">
    <location>
        <begin position="19"/>
        <end position="29"/>
    </location>
</feature>
<feature type="compositionally biased region" description="Basic and acidic residues" evidence="1">
    <location>
        <begin position="58"/>
        <end position="69"/>
    </location>
</feature>
<evidence type="ECO:0000313" key="3">
    <source>
        <dbReference type="Proteomes" id="UP000233551"/>
    </source>
</evidence>
<feature type="region of interest" description="Disordered" evidence="1">
    <location>
        <begin position="19"/>
        <end position="105"/>
    </location>
</feature>
<evidence type="ECO:0000256" key="1">
    <source>
        <dbReference type="SAM" id="MobiDB-lite"/>
    </source>
</evidence>
<gene>
    <name evidence="2" type="ORF">CRG98_022779</name>
</gene>
<comment type="caution">
    <text evidence="2">The sequence shown here is derived from an EMBL/GenBank/DDBJ whole genome shotgun (WGS) entry which is preliminary data.</text>
</comment>
<dbReference type="AlphaFoldDB" id="A0A2I0JKM2"/>
<evidence type="ECO:0000313" key="2">
    <source>
        <dbReference type="EMBL" id="PKI56821.1"/>
    </source>
</evidence>
<organism evidence="2 3">
    <name type="scientific">Punica granatum</name>
    <name type="common">Pomegranate</name>
    <dbReference type="NCBI Taxonomy" id="22663"/>
    <lineage>
        <taxon>Eukaryota</taxon>
        <taxon>Viridiplantae</taxon>
        <taxon>Streptophyta</taxon>
        <taxon>Embryophyta</taxon>
        <taxon>Tracheophyta</taxon>
        <taxon>Spermatophyta</taxon>
        <taxon>Magnoliopsida</taxon>
        <taxon>eudicotyledons</taxon>
        <taxon>Gunneridae</taxon>
        <taxon>Pentapetalae</taxon>
        <taxon>rosids</taxon>
        <taxon>malvids</taxon>
        <taxon>Myrtales</taxon>
        <taxon>Lythraceae</taxon>
        <taxon>Punica</taxon>
    </lineage>
</organism>
<keyword evidence="3" id="KW-1185">Reference proteome</keyword>
<sequence>MAELRVTFEHIDVYVEYERKDDDAVDERGYNAYDECDSEEGGSGVHDNDDDGFMNVKWDGRENDAHEQHGEEDDDDPNCHPPNDAYNTDAYSSDNEEYGSEKDNYEFMDGQRNKKKLFKAQIGPSLQTPCTGHVSDDYITSEDEVLTPNITDDERESNRKEGMRFAGPGQLKVAMRNCAS</sequence>
<protein>
    <submittedName>
        <fullName evidence="2">Uncharacterized protein</fullName>
    </submittedName>
</protein>